<accession>A0A419HV91</accession>
<evidence type="ECO:0000313" key="2">
    <source>
        <dbReference type="Proteomes" id="UP000285112"/>
    </source>
</evidence>
<organism evidence="1 2">
    <name type="scientific">Amycolatopsis panacis</name>
    <dbReference type="NCBI Taxonomy" id="2340917"/>
    <lineage>
        <taxon>Bacteria</taxon>
        <taxon>Bacillati</taxon>
        <taxon>Actinomycetota</taxon>
        <taxon>Actinomycetes</taxon>
        <taxon>Pseudonocardiales</taxon>
        <taxon>Pseudonocardiaceae</taxon>
        <taxon>Amycolatopsis</taxon>
    </lineage>
</organism>
<sequence length="115" mass="12920">MASPPQSTKTSLRQHLLARARERWPQLTTVRVRHHGAFAYVTGELADGTTLPLFRLRYNGSASSWGFAIYRASHEDYENSILPSGYPFGTPQEALDCACGLYLNDHTAWRQPPTN</sequence>
<keyword evidence="2" id="KW-1185">Reference proteome</keyword>
<evidence type="ECO:0000313" key="1">
    <source>
        <dbReference type="EMBL" id="RJQ80810.1"/>
    </source>
</evidence>
<reference evidence="1 2" key="1">
    <citation type="submission" date="2018-09" db="EMBL/GenBank/DDBJ databases">
        <title>YIM PH 21725 draft genome.</title>
        <authorList>
            <person name="Miao C."/>
        </authorList>
    </citation>
    <scope>NUCLEOTIDE SEQUENCE [LARGE SCALE GENOMIC DNA]</scope>
    <source>
        <strain evidence="2">YIM PH21725</strain>
    </source>
</reference>
<dbReference type="Proteomes" id="UP000285112">
    <property type="component" value="Unassembled WGS sequence"/>
</dbReference>
<protein>
    <submittedName>
        <fullName evidence="1">Uncharacterized protein</fullName>
    </submittedName>
</protein>
<comment type="caution">
    <text evidence="1">The sequence shown here is derived from an EMBL/GenBank/DDBJ whole genome shotgun (WGS) entry which is preliminary data.</text>
</comment>
<gene>
    <name evidence="1" type="ORF">D5S19_24510</name>
</gene>
<dbReference type="OrthoDB" id="5419957at2"/>
<proteinExistence type="predicted"/>
<dbReference type="EMBL" id="QZFV01000113">
    <property type="protein sequence ID" value="RJQ80810.1"/>
    <property type="molecule type" value="Genomic_DNA"/>
</dbReference>
<dbReference type="AlphaFoldDB" id="A0A419HV91"/>
<name>A0A419HV91_9PSEU</name>
<dbReference type="RefSeq" id="WP_120025751.1">
    <property type="nucleotide sequence ID" value="NZ_QZFV01000113.1"/>
</dbReference>